<proteinExistence type="predicted"/>
<evidence type="ECO:0000313" key="2">
    <source>
        <dbReference type="EMBL" id="JAD57368.1"/>
    </source>
</evidence>
<reference evidence="2" key="2">
    <citation type="journal article" date="2015" name="Data Brief">
        <title>Shoot transcriptome of the giant reed, Arundo donax.</title>
        <authorList>
            <person name="Barrero R.A."/>
            <person name="Guerrero F.D."/>
            <person name="Moolhuijzen P."/>
            <person name="Goolsby J.A."/>
            <person name="Tidwell J."/>
            <person name="Bellgard S.E."/>
            <person name="Bellgard M.I."/>
        </authorList>
    </citation>
    <scope>NUCLEOTIDE SEQUENCE</scope>
    <source>
        <tissue evidence="2">Shoot tissue taken approximately 20 cm above the soil surface</tissue>
    </source>
</reference>
<name>A0A0A9B5D3_ARUDO</name>
<feature type="region of interest" description="Disordered" evidence="1">
    <location>
        <begin position="1"/>
        <end position="28"/>
    </location>
</feature>
<evidence type="ECO:0000256" key="1">
    <source>
        <dbReference type="SAM" id="MobiDB-lite"/>
    </source>
</evidence>
<dbReference type="AlphaFoldDB" id="A0A0A9B5D3"/>
<reference evidence="2" key="1">
    <citation type="submission" date="2014-09" db="EMBL/GenBank/DDBJ databases">
        <authorList>
            <person name="Magalhaes I.L.F."/>
            <person name="Oliveira U."/>
            <person name="Santos F.R."/>
            <person name="Vidigal T.H.D.A."/>
            <person name="Brescovit A.D."/>
            <person name="Santos A.J."/>
        </authorList>
    </citation>
    <scope>NUCLEOTIDE SEQUENCE</scope>
    <source>
        <tissue evidence="2">Shoot tissue taken approximately 20 cm above the soil surface</tissue>
    </source>
</reference>
<protein>
    <submittedName>
        <fullName evidence="2">Uncharacterized protein</fullName>
    </submittedName>
</protein>
<sequence length="28" mass="3059">MAGSSLVVKRSSWRPAAETTSWVAARPR</sequence>
<dbReference type="EMBL" id="GBRH01240527">
    <property type="protein sequence ID" value="JAD57368.1"/>
    <property type="molecule type" value="Transcribed_RNA"/>
</dbReference>
<organism evidence="2">
    <name type="scientific">Arundo donax</name>
    <name type="common">Giant reed</name>
    <name type="synonym">Donax arundinaceus</name>
    <dbReference type="NCBI Taxonomy" id="35708"/>
    <lineage>
        <taxon>Eukaryota</taxon>
        <taxon>Viridiplantae</taxon>
        <taxon>Streptophyta</taxon>
        <taxon>Embryophyta</taxon>
        <taxon>Tracheophyta</taxon>
        <taxon>Spermatophyta</taxon>
        <taxon>Magnoliopsida</taxon>
        <taxon>Liliopsida</taxon>
        <taxon>Poales</taxon>
        <taxon>Poaceae</taxon>
        <taxon>PACMAD clade</taxon>
        <taxon>Arundinoideae</taxon>
        <taxon>Arundineae</taxon>
        <taxon>Arundo</taxon>
    </lineage>
</organism>
<accession>A0A0A9B5D3</accession>